<dbReference type="AlphaFoldDB" id="A0A6C0I217"/>
<dbReference type="EMBL" id="MN740075">
    <property type="protein sequence ID" value="QHT86660.1"/>
    <property type="molecule type" value="Genomic_DNA"/>
</dbReference>
<reference evidence="1" key="1">
    <citation type="journal article" date="2020" name="Nature">
        <title>Giant virus diversity and host interactions through global metagenomics.</title>
        <authorList>
            <person name="Schulz F."/>
            <person name="Roux S."/>
            <person name="Paez-Espino D."/>
            <person name="Jungbluth S."/>
            <person name="Walsh D.A."/>
            <person name="Denef V.J."/>
            <person name="McMahon K.D."/>
            <person name="Konstantinidis K.T."/>
            <person name="Eloe-Fadrosh E.A."/>
            <person name="Kyrpides N.C."/>
            <person name="Woyke T."/>
        </authorList>
    </citation>
    <scope>NUCLEOTIDE SEQUENCE</scope>
    <source>
        <strain evidence="1">GVMAG-M-3300023184-18</strain>
    </source>
</reference>
<organism evidence="1">
    <name type="scientific">viral metagenome</name>
    <dbReference type="NCBI Taxonomy" id="1070528"/>
    <lineage>
        <taxon>unclassified sequences</taxon>
        <taxon>metagenomes</taxon>
        <taxon>organismal metagenomes</taxon>
    </lineage>
</organism>
<name>A0A6C0I217_9ZZZZ</name>
<evidence type="ECO:0000313" key="1">
    <source>
        <dbReference type="EMBL" id="QHT86660.1"/>
    </source>
</evidence>
<sequence length="380" mass="43089">MISVKAVKGINGAIIKKLPKNIRTKLKNINKAGICDVCPTKRVSQNSRILLPYYIIQKSGLTLDQLKTYTSGVVIELPFREYERIRINSINSNNDELDAYIINNIGGETSNHVAAIVTIPKEDGYSGSSVQREDLIRLKNEIVVRGWEPVAYNPEKTIKGKKNKGNANWSGHYYYNISGGSQQSLKSHPDKEPQIFTTHKGFMTTEKIITDVMASLVWQMLHTFDIEKCIPIEDALKYKQILEDYLKNTTYLGKSCYESMKKLENIRDGKLISPITQKEISINAFDKETVDGGKDEIVDISHDDAVNKNNIRFCPENNVMLSDYFPGNLFWDTHLGNMQQQSFTVKEYWAEMEKRNMKRILWLASMVEEGTGAAAATVST</sequence>
<proteinExistence type="predicted"/>
<accession>A0A6C0I217</accession>
<protein>
    <submittedName>
        <fullName evidence="1">Uncharacterized protein</fullName>
    </submittedName>
</protein>